<name>A0ACC2KHF6_PERAE</name>
<keyword evidence="2" id="KW-1185">Reference proteome</keyword>
<comment type="caution">
    <text evidence="1">The sequence shown here is derived from an EMBL/GenBank/DDBJ whole genome shotgun (WGS) entry which is preliminary data.</text>
</comment>
<evidence type="ECO:0000313" key="1">
    <source>
        <dbReference type="EMBL" id="KAJ8620513.1"/>
    </source>
</evidence>
<protein>
    <submittedName>
        <fullName evidence="1">Uncharacterized protein</fullName>
    </submittedName>
</protein>
<proteinExistence type="predicted"/>
<reference evidence="1 2" key="1">
    <citation type="journal article" date="2022" name="Hortic Res">
        <title>A haplotype resolved chromosomal level avocado genome allows analysis of novel avocado genes.</title>
        <authorList>
            <person name="Nath O."/>
            <person name="Fletcher S.J."/>
            <person name="Hayward A."/>
            <person name="Shaw L.M."/>
            <person name="Masouleh A.K."/>
            <person name="Furtado A."/>
            <person name="Henry R.J."/>
            <person name="Mitter N."/>
        </authorList>
    </citation>
    <scope>NUCLEOTIDE SEQUENCE [LARGE SCALE GENOMIC DNA]</scope>
    <source>
        <strain evidence="2">cv. Hass</strain>
    </source>
</reference>
<organism evidence="1 2">
    <name type="scientific">Persea americana</name>
    <name type="common">Avocado</name>
    <dbReference type="NCBI Taxonomy" id="3435"/>
    <lineage>
        <taxon>Eukaryota</taxon>
        <taxon>Viridiplantae</taxon>
        <taxon>Streptophyta</taxon>
        <taxon>Embryophyta</taxon>
        <taxon>Tracheophyta</taxon>
        <taxon>Spermatophyta</taxon>
        <taxon>Magnoliopsida</taxon>
        <taxon>Magnoliidae</taxon>
        <taxon>Laurales</taxon>
        <taxon>Lauraceae</taxon>
        <taxon>Persea</taxon>
    </lineage>
</organism>
<sequence>MDQSPPPPPEDLIKIERDPIGIAVITINRPRSLNSLTKAMITDLARAIKRLDVEDEVRVIIITGSGRAFCSGVDLTAAEDVFKGDVKDVETDPVWQMERCRKPIIGAIGGFAVTAGFEISLACDILVAAKEARFIDTHVRFGIFPSWGLSQKLSRIIGPNRAREVSLTEAIIKNNQGMVLRYKSVINDGFKLDLANGLTLEKERGHSYYDGMTKEQFKKMGEFILSRSSKPASKLNYKFPSEDVRELSLILEFATETCHFKPLDSRILGEIYVKAIALSLLSPFPSFYSSKIPTLSLSLKSLLLHLLLLFERLRLPRFSLLNISRYVGEFHRCLIFYHRVLSTDMSPPIPKRGSDKSSDLKEKKKSQARWKTEAERLSYSSKLLEALRHVLRNPSPAAPAPSRAVREAADRVLAKAARGRSRWSRAILSSRLRLMRKAKKKKALTGSFRSREVGVGFCRLPERRLPALQRRLRTLGRLVPGCRKVSFPILLDETTDYIAALEMQVRAMRSLAELLSGSAAAVNQIGSASTAMGYFVCRFCGK</sequence>
<evidence type="ECO:0000313" key="2">
    <source>
        <dbReference type="Proteomes" id="UP001234297"/>
    </source>
</evidence>
<accession>A0ACC2KHF6</accession>
<dbReference type="Proteomes" id="UP001234297">
    <property type="component" value="Chromosome 9"/>
</dbReference>
<gene>
    <name evidence="1" type="ORF">MRB53_029042</name>
</gene>
<dbReference type="EMBL" id="CM056817">
    <property type="protein sequence ID" value="KAJ8620513.1"/>
    <property type="molecule type" value="Genomic_DNA"/>
</dbReference>